<feature type="region of interest" description="Disordered" evidence="4">
    <location>
        <begin position="1"/>
        <end position="26"/>
    </location>
</feature>
<accession>A0ABV5LUD2</accession>
<comment type="caution">
    <text evidence="5">The sequence shown here is derived from an EMBL/GenBank/DDBJ whole genome shotgun (WGS) entry which is preliminary data.</text>
</comment>
<comment type="pathway">
    <text evidence="3">Metabolic intermediate biosynthesis; chorismate biosynthesis; chorismate from D-erythrose 4-phosphate and phosphoenolpyruvate: step 1/7.</text>
</comment>
<dbReference type="EMBL" id="JBHMDM010000007">
    <property type="protein sequence ID" value="MFB9377701.1"/>
    <property type="molecule type" value="Genomic_DNA"/>
</dbReference>
<keyword evidence="3" id="KW-0057">Aromatic amino acid biosynthesis</keyword>
<reference evidence="5 6" key="1">
    <citation type="submission" date="2024-09" db="EMBL/GenBank/DDBJ databases">
        <authorList>
            <person name="Sun Q."/>
            <person name="Mori K."/>
        </authorList>
    </citation>
    <scope>NUCLEOTIDE SEQUENCE [LARGE SCALE GENOMIC DNA]</scope>
    <source>
        <strain evidence="5 6">TISTR 1856</strain>
    </source>
</reference>
<dbReference type="GO" id="GO:0003849">
    <property type="term" value="F:3-deoxy-7-phosphoheptulonate synthase activity"/>
    <property type="evidence" value="ECO:0007669"/>
    <property type="project" value="UniProtKB-EC"/>
</dbReference>
<keyword evidence="3" id="KW-0028">Amino-acid biosynthesis</keyword>
<evidence type="ECO:0000313" key="5">
    <source>
        <dbReference type="EMBL" id="MFB9377701.1"/>
    </source>
</evidence>
<sequence length="479" mass="51843">MVRSGRRRWETARVSSPTTTTVPVTGPAATAWPDLPAAQQPEWPDAAALAQVHAELASYPPLVFAGEADQLRAQLAQAARGEAFLLQGGDCAETFAGATADGIRRRVKTMLQMSAVLTYGGGLPVIKVGRMAGQFSKPRSSNLETRGDVTLPAYRGDAVNDFSFTAEGRTPDPQRLLRAYHTASATLNLIRAFTTGGYADLRKVHEWNRGFAATTANARYDALAKDVDKAMRFMAACGADFDALRTVQFFASHEALLLDYERPLTRTLDEEPPLSGPTSADVRQGGPYDTSAHMIWIGERTRQLDGAHVDFAARVRNPIGVKLGPKTSVADALALADRIDPFNEPGRLTFISRMGAGVIREALPALVAGVRDSGRVVTWVCDPMHGNTITSQSGYKTRRFDDVVEEVRGFFEVHATLGTVPGGLHVELTGDDVTECLGGAFDIDDAGLATRYESLCDPRLNHQQSLELAFLAAEMLQQR</sequence>
<protein>
    <recommendedName>
        <fullName evidence="3">Phospho-2-dehydro-3-deoxyheptonate aldolase</fullName>
        <ecNumber evidence="3">2.5.1.54</ecNumber>
    </recommendedName>
</protein>
<dbReference type="PANTHER" id="PTHR21337:SF0">
    <property type="entry name" value="PHOSPHO-2-DEHYDRO-3-DEOXYHEPTONATE ALDOLASE"/>
    <property type="match status" value="1"/>
</dbReference>
<comment type="catalytic activity">
    <reaction evidence="3">
        <text>D-erythrose 4-phosphate + phosphoenolpyruvate + H2O = 7-phospho-2-dehydro-3-deoxy-D-arabino-heptonate + phosphate</text>
        <dbReference type="Rhea" id="RHEA:14717"/>
        <dbReference type="ChEBI" id="CHEBI:15377"/>
        <dbReference type="ChEBI" id="CHEBI:16897"/>
        <dbReference type="ChEBI" id="CHEBI:43474"/>
        <dbReference type="ChEBI" id="CHEBI:58394"/>
        <dbReference type="ChEBI" id="CHEBI:58702"/>
        <dbReference type="EC" id="2.5.1.54"/>
    </reaction>
</comment>
<name>A0ABV5LUD2_9ACTN</name>
<dbReference type="Pfam" id="PF01474">
    <property type="entry name" value="DAHP_synth_2"/>
    <property type="match status" value="1"/>
</dbReference>
<dbReference type="PANTHER" id="PTHR21337">
    <property type="entry name" value="PHOSPHO-2-DEHYDRO-3-DEOXYHEPTONATE ALDOLASE 1, 2"/>
    <property type="match status" value="1"/>
</dbReference>
<dbReference type="RefSeq" id="WP_380137982.1">
    <property type="nucleotide sequence ID" value="NZ_JBHLUI010000008.1"/>
</dbReference>
<dbReference type="EC" id="2.5.1.54" evidence="3"/>
<dbReference type="Proteomes" id="UP001589748">
    <property type="component" value="Unassembled WGS sequence"/>
</dbReference>
<evidence type="ECO:0000256" key="4">
    <source>
        <dbReference type="SAM" id="MobiDB-lite"/>
    </source>
</evidence>
<feature type="compositionally biased region" description="Low complexity" evidence="4">
    <location>
        <begin position="12"/>
        <end position="26"/>
    </location>
</feature>
<keyword evidence="2 3" id="KW-0808">Transferase</keyword>
<dbReference type="InterPro" id="IPR002480">
    <property type="entry name" value="DAHP_synth_2"/>
</dbReference>
<evidence type="ECO:0000256" key="1">
    <source>
        <dbReference type="ARBA" id="ARBA00008911"/>
    </source>
</evidence>
<comment type="similarity">
    <text evidence="1 3">Belongs to the class-II DAHP synthase family.</text>
</comment>
<keyword evidence="6" id="KW-1185">Reference proteome</keyword>
<dbReference type="NCBIfam" id="TIGR01358">
    <property type="entry name" value="DAHP_synth_II"/>
    <property type="match status" value="1"/>
</dbReference>
<evidence type="ECO:0000313" key="6">
    <source>
        <dbReference type="Proteomes" id="UP001589748"/>
    </source>
</evidence>
<evidence type="ECO:0000256" key="2">
    <source>
        <dbReference type="ARBA" id="ARBA00022679"/>
    </source>
</evidence>
<dbReference type="SUPFAM" id="SSF51569">
    <property type="entry name" value="Aldolase"/>
    <property type="match status" value="1"/>
</dbReference>
<organism evidence="5 6">
    <name type="scientific">Kineococcus gynurae</name>
    <dbReference type="NCBI Taxonomy" id="452979"/>
    <lineage>
        <taxon>Bacteria</taxon>
        <taxon>Bacillati</taxon>
        <taxon>Actinomycetota</taxon>
        <taxon>Actinomycetes</taxon>
        <taxon>Kineosporiales</taxon>
        <taxon>Kineosporiaceae</taxon>
        <taxon>Kineococcus</taxon>
    </lineage>
</organism>
<dbReference type="Gene3D" id="3.20.20.70">
    <property type="entry name" value="Aldolase class I"/>
    <property type="match status" value="1"/>
</dbReference>
<dbReference type="InterPro" id="IPR013785">
    <property type="entry name" value="Aldolase_TIM"/>
</dbReference>
<evidence type="ECO:0000256" key="3">
    <source>
        <dbReference type="RuleBase" id="RU363071"/>
    </source>
</evidence>
<proteinExistence type="inferred from homology"/>
<gene>
    <name evidence="5" type="ORF">ACFFVI_12060</name>
</gene>